<feature type="domain" description="4Fe-4S ferredoxin-type" evidence="8">
    <location>
        <begin position="50"/>
        <end position="81"/>
    </location>
</feature>
<gene>
    <name evidence="9" type="ORF">HYY65_13175</name>
</gene>
<name>A0A932GRT2_UNCTE</name>
<sequence length="168" mass="18574">MVGAGAATKQLVIYPERCTACRMCELACSFEHEGVFNPNRSRIKVEIFAEEPFYLPMACYHCDDYPCGQVCPTEAIVKDPNTRWITVVDQKCIGCKMCMQACPFGVMGFSAEVGVAQNCDLCGGDPQCVKFCSPKALEFLDVEETRHHKRGIFAAKVKEAMKGEAAVR</sequence>
<evidence type="ECO:0000256" key="7">
    <source>
        <dbReference type="ARBA" id="ARBA00023014"/>
    </source>
</evidence>
<evidence type="ECO:0000256" key="6">
    <source>
        <dbReference type="ARBA" id="ARBA00023004"/>
    </source>
</evidence>
<dbReference type="InterPro" id="IPR017896">
    <property type="entry name" value="4Fe4S_Fe-S-bd"/>
</dbReference>
<protein>
    <submittedName>
        <fullName evidence="9">4Fe-4S dicluster domain-containing protein</fullName>
    </submittedName>
</protein>
<dbReference type="GO" id="GO:0051539">
    <property type="term" value="F:4 iron, 4 sulfur cluster binding"/>
    <property type="evidence" value="ECO:0007669"/>
    <property type="project" value="UniProtKB-KW"/>
</dbReference>
<feature type="domain" description="4Fe-4S ferredoxin-type" evidence="8">
    <location>
        <begin position="84"/>
        <end position="112"/>
    </location>
</feature>
<reference evidence="9" key="1">
    <citation type="submission" date="2020-07" db="EMBL/GenBank/DDBJ databases">
        <title>Huge and variable diversity of episymbiotic CPR bacteria and DPANN archaea in groundwater ecosystems.</title>
        <authorList>
            <person name="He C.Y."/>
            <person name="Keren R."/>
            <person name="Whittaker M."/>
            <person name="Farag I.F."/>
            <person name="Doudna J."/>
            <person name="Cate J.H.D."/>
            <person name="Banfield J.F."/>
        </authorList>
    </citation>
    <scope>NUCLEOTIDE SEQUENCE</scope>
    <source>
        <strain evidence="9">NC_groundwater_717_Ag_S-0.2um_59_8</strain>
    </source>
</reference>
<keyword evidence="5" id="KW-0249">Electron transport</keyword>
<dbReference type="PANTHER" id="PTHR43177:SF5">
    <property type="entry name" value="ANAEROBIC DIMETHYL SULFOXIDE REDUCTASE CHAIN B-RELATED"/>
    <property type="match status" value="1"/>
</dbReference>
<dbReference type="Gene3D" id="3.30.70.20">
    <property type="match status" value="2"/>
</dbReference>
<evidence type="ECO:0000256" key="4">
    <source>
        <dbReference type="ARBA" id="ARBA00022737"/>
    </source>
</evidence>
<evidence type="ECO:0000256" key="1">
    <source>
        <dbReference type="ARBA" id="ARBA00022448"/>
    </source>
</evidence>
<evidence type="ECO:0000256" key="3">
    <source>
        <dbReference type="ARBA" id="ARBA00022723"/>
    </source>
</evidence>
<organism evidence="9 10">
    <name type="scientific">Tectimicrobiota bacterium</name>
    <dbReference type="NCBI Taxonomy" id="2528274"/>
    <lineage>
        <taxon>Bacteria</taxon>
        <taxon>Pseudomonadati</taxon>
        <taxon>Nitrospinota/Tectimicrobiota group</taxon>
        <taxon>Candidatus Tectimicrobiota</taxon>
    </lineage>
</organism>
<evidence type="ECO:0000313" key="9">
    <source>
        <dbReference type="EMBL" id="MBI3015976.1"/>
    </source>
</evidence>
<dbReference type="CDD" id="cd10550">
    <property type="entry name" value="DMSOR_beta_like"/>
    <property type="match status" value="1"/>
</dbReference>
<dbReference type="InterPro" id="IPR050954">
    <property type="entry name" value="ET_IronSulfur_Cluster-Binding"/>
</dbReference>
<feature type="domain" description="4Fe-4S ferredoxin-type" evidence="8">
    <location>
        <begin position="9"/>
        <end position="39"/>
    </location>
</feature>
<accession>A0A932GRT2</accession>
<evidence type="ECO:0000256" key="2">
    <source>
        <dbReference type="ARBA" id="ARBA00022485"/>
    </source>
</evidence>
<dbReference type="Proteomes" id="UP000741360">
    <property type="component" value="Unassembled WGS sequence"/>
</dbReference>
<dbReference type="InterPro" id="IPR017900">
    <property type="entry name" value="4Fe4S_Fe_S_CS"/>
</dbReference>
<comment type="caution">
    <text evidence="9">The sequence shown here is derived from an EMBL/GenBank/DDBJ whole genome shotgun (WGS) entry which is preliminary data.</text>
</comment>
<keyword evidence="1" id="KW-0813">Transport</keyword>
<evidence type="ECO:0000259" key="8">
    <source>
        <dbReference type="PROSITE" id="PS51379"/>
    </source>
</evidence>
<dbReference type="PANTHER" id="PTHR43177">
    <property type="entry name" value="PROTEIN NRFC"/>
    <property type="match status" value="1"/>
</dbReference>
<dbReference type="EMBL" id="JACPSX010000253">
    <property type="protein sequence ID" value="MBI3015976.1"/>
    <property type="molecule type" value="Genomic_DNA"/>
</dbReference>
<keyword evidence="3" id="KW-0479">Metal-binding</keyword>
<proteinExistence type="predicted"/>
<dbReference type="SUPFAM" id="SSF54862">
    <property type="entry name" value="4Fe-4S ferredoxins"/>
    <property type="match status" value="1"/>
</dbReference>
<dbReference type="PROSITE" id="PS51379">
    <property type="entry name" value="4FE4S_FER_2"/>
    <property type="match status" value="3"/>
</dbReference>
<evidence type="ECO:0000256" key="5">
    <source>
        <dbReference type="ARBA" id="ARBA00022982"/>
    </source>
</evidence>
<keyword evidence="6" id="KW-0408">Iron</keyword>
<dbReference type="Pfam" id="PF13247">
    <property type="entry name" value="Fer4_11"/>
    <property type="match status" value="1"/>
</dbReference>
<keyword evidence="2" id="KW-0004">4Fe-4S</keyword>
<evidence type="ECO:0000313" key="10">
    <source>
        <dbReference type="Proteomes" id="UP000741360"/>
    </source>
</evidence>
<dbReference type="GO" id="GO:0046872">
    <property type="term" value="F:metal ion binding"/>
    <property type="evidence" value="ECO:0007669"/>
    <property type="project" value="UniProtKB-KW"/>
</dbReference>
<dbReference type="PROSITE" id="PS00198">
    <property type="entry name" value="4FE4S_FER_1"/>
    <property type="match status" value="1"/>
</dbReference>
<keyword evidence="4" id="KW-0677">Repeat</keyword>
<dbReference type="AlphaFoldDB" id="A0A932GRT2"/>
<keyword evidence="7" id="KW-0411">Iron-sulfur</keyword>